<dbReference type="Proteomes" id="UP000712281">
    <property type="component" value="Unassembled WGS sequence"/>
</dbReference>
<evidence type="ECO:0000313" key="2">
    <source>
        <dbReference type="Proteomes" id="UP000712281"/>
    </source>
</evidence>
<gene>
    <name evidence="1" type="ORF">F2Q68_00043402</name>
</gene>
<evidence type="ECO:0000313" key="1">
    <source>
        <dbReference type="EMBL" id="KAF2608860.1"/>
    </source>
</evidence>
<sequence length="272" mass="29497">MTNRGCKAGYVPGGAEGRSLRNIGCHFQQIYEATNCSLHIGREKMAMYGSVLTPVWCNGDGHEFRDPRFYPSSCESLPSIATIGGRSTNRGWKAGYVPGGAEGRSLRNVGCHFQQIYEATNCSLYIGREKMVMYGSVLTPVWCNGDGHDNFFSDINKPAAEHSENILPSSEGDVGLAASSGPSVLGDKVDEECAAADPPEISDAQNNRKRCQFRDPRFYPSSCESLPSIATIGGLTEAARLGKSQAKLKDDTTRAPIVRVFSCQRAMELKPS</sequence>
<organism evidence="1 2">
    <name type="scientific">Brassica cretica</name>
    <name type="common">Mustard</name>
    <dbReference type="NCBI Taxonomy" id="69181"/>
    <lineage>
        <taxon>Eukaryota</taxon>
        <taxon>Viridiplantae</taxon>
        <taxon>Streptophyta</taxon>
        <taxon>Embryophyta</taxon>
        <taxon>Tracheophyta</taxon>
        <taxon>Spermatophyta</taxon>
        <taxon>Magnoliopsida</taxon>
        <taxon>eudicotyledons</taxon>
        <taxon>Gunneridae</taxon>
        <taxon>Pentapetalae</taxon>
        <taxon>rosids</taxon>
        <taxon>malvids</taxon>
        <taxon>Brassicales</taxon>
        <taxon>Brassicaceae</taxon>
        <taxon>Brassiceae</taxon>
        <taxon>Brassica</taxon>
    </lineage>
</organism>
<name>A0A8S9LLG8_BRACR</name>
<dbReference type="AlphaFoldDB" id="A0A8S9LLG8"/>
<accession>A0A8S9LLG8</accession>
<dbReference type="EMBL" id="QGKW02000276">
    <property type="protein sequence ID" value="KAF2608860.1"/>
    <property type="molecule type" value="Genomic_DNA"/>
</dbReference>
<reference evidence="1" key="1">
    <citation type="submission" date="2019-12" db="EMBL/GenBank/DDBJ databases">
        <title>Genome sequencing and annotation of Brassica cretica.</title>
        <authorList>
            <person name="Studholme D.J."/>
            <person name="Sarris P.F."/>
        </authorList>
    </citation>
    <scope>NUCLEOTIDE SEQUENCE</scope>
    <source>
        <strain evidence="1">PFS-001/15</strain>
        <tissue evidence="1">Leaf</tissue>
    </source>
</reference>
<proteinExistence type="predicted"/>
<comment type="caution">
    <text evidence="1">The sequence shown here is derived from an EMBL/GenBank/DDBJ whole genome shotgun (WGS) entry which is preliminary data.</text>
</comment>
<protein>
    <submittedName>
        <fullName evidence="1">Uncharacterized protein</fullName>
    </submittedName>
</protein>